<feature type="domain" description="TFIIS N-terminal" evidence="6">
    <location>
        <begin position="135"/>
        <end position="209"/>
    </location>
</feature>
<keyword evidence="2 3" id="KW-0539">Nucleus</keyword>
<dbReference type="InterPro" id="IPR017923">
    <property type="entry name" value="TFIIS_N"/>
</dbReference>
<organism evidence="7 8">
    <name type="scientific">Nicotiana tabacum</name>
    <name type="common">Common tobacco</name>
    <dbReference type="NCBI Taxonomy" id="4097"/>
    <lineage>
        <taxon>Eukaryota</taxon>
        <taxon>Viridiplantae</taxon>
        <taxon>Streptophyta</taxon>
        <taxon>Embryophyta</taxon>
        <taxon>Tracheophyta</taxon>
        <taxon>Spermatophyta</taxon>
        <taxon>Magnoliopsida</taxon>
        <taxon>eudicotyledons</taxon>
        <taxon>Gunneridae</taxon>
        <taxon>Pentapetalae</taxon>
        <taxon>asterids</taxon>
        <taxon>lamiids</taxon>
        <taxon>Solanales</taxon>
        <taxon>Solanaceae</taxon>
        <taxon>Nicotianoideae</taxon>
        <taxon>Nicotianeae</taxon>
        <taxon>Nicotiana</taxon>
    </lineage>
</organism>
<reference evidence="8" key="2">
    <citation type="submission" date="2025-08" db="UniProtKB">
        <authorList>
            <consortium name="RefSeq"/>
        </authorList>
    </citation>
    <scope>IDENTIFICATION</scope>
    <source>
        <tissue evidence="8">Leaf</tissue>
    </source>
</reference>
<dbReference type="SMR" id="A0A1S3ZDH7"/>
<feature type="coiled-coil region" evidence="4">
    <location>
        <begin position="392"/>
        <end position="419"/>
    </location>
</feature>
<dbReference type="OMA" id="HERRPQN"/>
<gene>
    <name evidence="8" type="primary">LOC107785567</name>
</gene>
<dbReference type="RefSeq" id="XP_016462384.1">
    <property type="nucleotide sequence ID" value="XM_016606898.2"/>
</dbReference>
<dbReference type="KEGG" id="nta:107785567"/>
<feature type="region of interest" description="Disordered" evidence="5">
    <location>
        <begin position="425"/>
        <end position="457"/>
    </location>
</feature>
<evidence type="ECO:0000256" key="2">
    <source>
        <dbReference type="ARBA" id="ARBA00023242"/>
    </source>
</evidence>
<dbReference type="Gene3D" id="1.20.930.10">
    <property type="entry name" value="Conserved domain common to transcription factors TFIIS, elongin A, CRSP70"/>
    <property type="match status" value="1"/>
</dbReference>
<dbReference type="PaxDb" id="4097-A0A1S3ZDH7"/>
<protein>
    <submittedName>
        <fullName evidence="8">Mediator of RNA polymerase II transcription subunit 26b</fullName>
    </submittedName>
</protein>
<dbReference type="PANTHER" id="PTHR46554:SF2">
    <property type="entry name" value="TFIIS N-TERMINAL DOMAIN-CONTAINING PROTEIN"/>
    <property type="match status" value="1"/>
</dbReference>
<dbReference type="RefSeq" id="XP_016462384.1">
    <property type="nucleotide sequence ID" value="XM_016606898.1"/>
</dbReference>
<keyword evidence="4" id="KW-0175">Coiled coil</keyword>
<dbReference type="SUPFAM" id="SSF47676">
    <property type="entry name" value="Conserved domain common to transcription factors TFIIS, elongin A, CRSP70"/>
    <property type="match status" value="1"/>
</dbReference>
<dbReference type="STRING" id="4097.A0A1S3ZDH7"/>
<feature type="compositionally biased region" description="Polar residues" evidence="5">
    <location>
        <begin position="271"/>
        <end position="281"/>
    </location>
</feature>
<dbReference type="GeneID" id="107785567"/>
<keyword evidence="7" id="KW-1185">Reference proteome</keyword>
<comment type="subcellular location">
    <subcellularLocation>
        <location evidence="1 3">Nucleus</location>
    </subcellularLocation>
</comment>
<evidence type="ECO:0000256" key="3">
    <source>
        <dbReference type="PROSITE-ProRule" id="PRU00649"/>
    </source>
</evidence>
<evidence type="ECO:0000313" key="8">
    <source>
        <dbReference type="RefSeq" id="XP_016462384.1"/>
    </source>
</evidence>
<dbReference type="OrthoDB" id="44867at2759"/>
<dbReference type="PROSITE" id="PS51319">
    <property type="entry name" value="TFIIS_N"/>
    <property type="match status" value="1"/>
</dbReference>
<dbReference type="GO" id="GO:0005634">
    <property type="term" value="C:nucleus"/>
    <property type="evidence" value="ECO:0007669"/>
    <property type="project" value="UniProtKB-SubCell"/>
</dbReference>
<dbReference type="Pfam" id="PF08711">
    <property type="entry name" value="Med26"/>
    <property type="match status" value="1"/>
</dbReference>
<dbReference type="SMART" id="SM00509">
    <property type="entry name" value="TFS2N"/>
    <property type="match status" value="1"/>
</dbReference>
<evidence type="ECO:0000256" key="4">
    <source>
        <dbReference type="SAM" id="Coils"/>
    </source>
</evidence>
<feature type="region of interest" description="Disordered" evidence="5">
    <location>
        <begin position="261"/>
        <end position="349"/>
    </location>
</feature>
<dbReference type="CDD" id="cd00183">
    <property type="entry name" value="TFIIS_I"/>
    <property type="match status" value="1"/>
</dbReference>
<feature type="compositionally biased region" description="Basic and acidic residues" evidence="5">
    <location>
        <begin position="308"/>
        <end position="324"/>
    </location>
</feature>
<feature type="region of interest" description="Disordered" evidence="5">
    <location>
        <begin position="220"/>
        <end position="244"/>
    </location>
</feature>
<name>A0A1S3ZDH7_TOBAC</name>
<sequence length="457" mass="51797">MAKSFGTLEKWRDYFRTANSDIFDIIEHAIMVAATDCPKEFKLRRDKIAEMLFTCKVTRCFGCDKVELAVPLANDDEGKNKNKSEFGGGFEAKESKANSSIDHHIELNVNQVSNYSYGDAEALTEEIEEETQTLGEVLRIKDIIDNSQHESAELYECLRRLQLMALSVETLKATEIGKSVNALRKHSSKDIRHLSRTLIEDWKILVDEWVNATAAFTGTESTPESMKVSVVDQEEEGLPSPPLDDLAFFAAQTTSMELSQFFDGMDDDGNPRNSGEFNENRGNGRKSSLDDQNNPVRKKQSADFFDAAPKERKSEQQKKQETVIKKQTPVMRPNKPCGGDSGPGRPIKPVSEQKLKMSEMNFQQKSDQGTVHKRPVPTQQNKLRRSDEDAVQVKLEATKRKLQERYQEAENAKRQRTIQVMELHDIPKQGISNQGLGLKNPHMRPGNNNRHWANGRR</sequence>
<dbReference type="InterPro" id="IPR003617">
    <property type="entry name" value="TFIIS/CRSP70_N_sub"/>
</dbReference>
<dbReference type="PANTHER" id="PTHR46554">
    <property type="entry name" value="MEDIATOR OF RNA POLYMERASE II TRANSCRIPTION SUBUNIT 26A-RELATED"/>
    <property type="match status" value="1"/>
</dbReference>
<evidence type="ECO:0000259" key="6">
    <source>
        <dbReference type="PROSITE" id="PS51319"/>
    </source>
</evidence>
<proteinExistence type="predicted"/>
<dbReference type="Proteomes" id="UP000790787">
    <property type="component" value="Chromosome 5"/>
</dbReference>
<evidence type="ECO:0000256" key="1">
    <source>
        <dbReference type="ARBA" id="ARBA00004123"/>
    </source>
</evidence>
<reference evidence="7" key="1">
    <citation type="journal article" date="2014" name="Nat. Commun.">
        <title>The tobacco genome sequence and its comparison with those of tomato and potato.</title>
        <authorList>
            <person name="Sierro N."/>
            <person name="Battey J.N."/>
            <person name="Ouadi S."/>
            <person name="Bakaher N."/>
            <person name="Bovet L."/>
            <person name="Willig A."/>
            <person name="Goepfert S."/>
            <person name="Peitsch M.C."/>
            <person name="Ivanov N.V."/>
        </authorList>
    </citation>
    <scope>NUCLEOTIDE SEQUENCE [LARGE SCALE GENOMIC DNA]</scope>
</reference>
<feature type="region of interest" description="Disordered" evidence="5">
    <location>
        <begin position="363"/>
        <end position="390"/>
    </location>
</feature>
<evidence type="ECO:0000256" key="5">
    <source>
        <dbReference type="SAM" id="MobiDB-lite"/>
    </source>
</evidence>
<dbReference type="InterPro" id="IPR035441">
    <property type="entry name" value="TFIIS/LEDGF_dom_sf"/>
</dbReference>
<accession>A0A1S3ZDH7</accession>
<dbReference type="AlphaFoldDB" id="A0A1S3ZDH7"/>
<evidence type="ECO:0000313" key="7">
    <source>
        <dbReference type="Proteomes" id="UP000790787"/>
    </source>
</evidence>